<reference evidence="2 3" key="1">
    <citation type="journal article" date="2013" name="Curr. Biol.">
        <title>The Genome of the Foraminiferan Reticulomyxa filosa.</title>
        <authorList>
            <person name="Glockner G."/>
            <person name="Hulsmann N."/>
            <person name="Schleicher M."/>
            <person name="Noegel A.A."/>
            <person name="Eichinger L."/>
            <person name="Gallinger C."/>
            <person name="Pawlowski J."/>
            <person name="Sierra R."/>
            <person name="Euteneuer U."/>
            <person name="Pillet L."/>
            <person name="Moustafa A."/>
            <person name="Platzer M."/>
            <person name="Groth M."/>
            <person name="Szafranski K."/>
            <person name="Schliwa M."/>
        </authorList>
    </citation>
    <scope>NUCLEOTIDE SEQUENCE [LARGE SCALE GENOMIC DNA]</scope>
</reference>
<sequence>MDWDAIFAHRLIGQYTIKIDLNHENISKRWIPLSNEQQDKQGELLVSIEVENIWIGVKEVSINEKVTAKAGRQRPATETNPGKKKNKIGSLFRI</sequence>
<evidence type="ECO:0000313" key="2">
    <source>
        <dbReference type="EMBL" id="ETO28816.1"/>
    </source>
</evidence>
<gene>
    <name evidence="2" type="ORF">RFI_08311</name>
</gene>
<proteinExistence type="predicted"/>
<comment type="caution">
    <text evidence="2">The sequence shown here is derived from an EMBL/GenBank/DDBJ whole genome shotgun (WGS) entry which is preliminary data.</text>
</comment>
<feature type="region of interest" description="Disordered" evidence="1">
    <location>
        <begin position="69"/>
        <end position="94"/>
    </location>
</feature>
<evidence type="ECO:0000313" key="3">
    <source>
        <dbReference type="Proteomes" id="UP000023152"/>
    </source>
</evidence>
<organism evidence="2 3">
    <name type="scientific">Reticulomyxa filosa</name>
    <dbReference type="NCBI Taxonomy" id="46433"/>
    <lineage>
        <taxon>Eukaryota</taxon>
        <taxon>Sar</taxon>
        <taxon>Rhizaria</taxon>
        <taxon>Retaria</taxon>
        <taxon>Foraminifera</taxon>
        <taxon>Monothalamids</taxon>
        <taxon>Reticulomyxidae</taxon>
        <taxon>Reticulomyxa</taxon>
    </lineage>
</organism>
<keyword evidence="3" id="KW-1185">Reference proteome</keyword>
<accession>X6NS37</accession>
<evidence type="ECO:0000256" key="1">
    <source>
        <dbReference type="SAM" id="MobiDB-lite"/>
    </source>
</evidence>
<name>X6NS37_RETFI</name>
<dbReference type="AlphaFoldDB" id="X6NS37"/>
<dbReference type="EMBL" id="ASPP01006441">
    <property type="protein sequence ID" value="ETO28816.1"/>
    <property type="molecule type" value="Genomic_DNA"/>
</dbReference>
<protein>
    <submittedName>
        <fullName evidence="2">Uncharacterized protein</fullName>
    </submittedName>
</protein>
<dbReference type="Proteomes" id="UP000023152">
    <property type="component" value="Unassembled WGS sequence"/>
</dbReference>